<keyword evidence="2" id="KW-1185">Reference proteome</keyword>
<sequence length="85" mass="10249">MKKSSVSRTSIPIALATLRNEQRYKEASEIRQKRFGEAFDKKAYQVLGNVFYLKKEYHDCRKLAQGLWKGLREERLLRFRRRRLS</sequence>
<name>U4L2E3_PYROM</name>
<reference evidence="1 2" key="1">
    <citation type="journal article" date="2013" name="PLoS Genet.">
        <title>The genome and development-dependent transcriptomes of Pyronema confluens: a window into fungal evolution.</title>
        <authorList>
            <person name="Traeger S."/>
            <person name="Altegoer F."/>
            <person name="Freitag M."/>
            <person name="Gabaldon T."/>
            <person name="Kempken F."/>
            <person name="Kumar A."/>
            <person name="Marcet-Houben M."/>
            <person name="Poggeler S."/>
            <person name="Stajich J.E."/>
            <person name="Nowrousian M."/>
        </authorList>
    </citation>
    <scope>NUCLEOTIDE SEQUENCE [LARGE SCALE GENOMIC DNA]</scope>
    <source>
        <strain evidence="2">CBS 100304</strain>
        <tissue evidence="1">Vegetative mycelium</tissue>
    </source>
</reference>
<evidence type="ECO:0000313" key="1">
    <source>
        <dbReference type="EMBL" id="CCX10476.1"/>
    </source>
</evidence>
<evidence type="ECO:0000313" key="2">
    <source>
        <dbReference type="Proteomes" id="UP000018144"/>
    </source>
</evidence>
<organism evidence="1 2">
    <name type="scientific">Pyronema omphalodes (strain CBS 100304)</name>
    <name type="common">Pyronema confluens</name>
    <dbReference type="NCBI Taxonomy" id="1076935"/>
    <lineage>
        <taxon>Eukaryota</taxon>
        <taxon>Fungi</taxon>
        <taxon>Dikarya</taxon>
        <taxon>Ascomycota</taxon>
        <taxon>Pezizomycotina</taxon>
        <taxon>Pezizomycetes</taxon>
        <taxon>Pezizales</taxon>
        <taxon>Pyronemataceae</taxon>
        <taxon>Pyronema</taxon>
    </lineage>
</organism>
<protein>
    <submittedName>
        <fullName evidence="1">Uncharacterized protein</fullName>
    </submittedName>
</protein>
<gene>
    <name evidence="1" type="ORF">PCON_10070</name>
</gene>
<dbReference type="Proteomes" id="UP000018144">
    <property type="component" value="Unassembled WGS sequence"/>
</dbReference>
<proteinExistence type="predicted"/>
<dbReference type="AlphaFoldDB" id="U4L2E3"/>
<accession>U4L2E3</accession>
<dbReference type="EMBL" id="HF935545">
    <property type="protein sequence ID" value="CCX10476.1"/>
    <property type="molecule type" value="Genomic_DNA"/>
</dbReference>